<organism evidence="2 3">
    <name type="scientific">Raineyella antarctica</name>
    <dbReference type="NCBI Taxonomy" id="1577474"/>
    <lineage>
        <taxon>Bacteria</taxon>
        <taxon>Bacillati</taxon>
        <taxon>Actinomycetota</taxon>
        <taxon>Actinomycetes</taxon>
        <taxon>Propionibacteriales</taxon>
        <taxon>Propionibacteriaceae</taxon>
        <taxon>Raineyella</taxon>
    </lineage>
</organism>
<dbReference type="EMBL" id="FMYF01000004">
    <property type="protein sequence ID" value="SDB84011.1"/>
    <property type="molecule type" value="Genomic_DNA"/>
</dbReference>
<gene>
    <name evidence="2" type="ORF">GA0111570_104231</name>
</gene>
<evidence type="ECO:0000256" key="1">
    <source>
        <dbReference type="SAM" id="MobiDB-lite"/>
    </source>
</evidence>
<dbReference type="Proteomes" id="UP000199086">
    <property type="component" value="Unassembled WGS sequence"/>
</dbReference>
<proteinExistence type="predicted"/>
<evidence type="ECO:0000313" key="3">
    <source>
        <dbReference type="Proteomes" id="UP000199086"/>
    </source>
</evidence>
<dbReference type="OrthoDB" id="5191973at2"/>
<keyword evidence="3" id="KW-1185">Reference proteome</keyword>
<dbReference type="AlphaFoldDB" id="A0A1G6GPY8"/>
<sequence>MSSRIGSDFGSLGDRTAEGAGARQPVGAGREGRTHWVEIDDGAWLPGLLVSWSRSPAGWLALVAWVADGQLMVATVPSDRVRPVK</sequence>
<reference evidence="2 3" key="1">
    <citation type="submission" date="2016-06" db="EMBL/GenBank/DDBJ databases">
        <authorList>
            <person name="Olsen C.W."/>
            <person name="Carey S."/>
            <person name="Hinshaw L."/>
            <person name="Karasin A.I."/>
        </authorList>
    </citation>
    <scope>NUCLEOTIDE SEQUENCE [LARGE SCALE GENOMIC DNA]</scope>
    <source>
        <strain evidence="2 3">LZ-22</strain>
    </source>
</reference>
<protein>
    <submittedName>
        <fullName evidence="2">Uncharacterized protein</fullName>
    </submittedName>
</protein>
<name>A0A1G6GPY8_9ACTN</name>
<evidence type="ECO:0000313" key="2">
    <source>
        <dbReference type="EMBL" id="SDB84011.1"/>
    </source>
</evidence>
<feature type="region of interest" description="Disordered" evidence="1">
    <location>
        <begin position="1"/>
        <end position="33"/>
    </location>
</feature>
<accession>A0A1G6GPY8</accession>
<dbReference type="STRING" id="1577474.GA0111570_104231"/>
<dbReference type="RefSeq" id="WP_092608888.1">
    <property type="nucleotide sequence ID" value="NZ_FMYF01000004.1"/>
</dbReference>